<reference evidence="13 14" key="1">
    <citation type="journal article" date="2024" name="Appl. Environ. Microbiol.">
        <title>Pontiella agarivorans sp. nov., a novel marine anaerobic bacterium capable of degrading macroalgal polysaccharides and fixing nitrogen.</title>
        <authorList>
            <person name="Liu N."/>
            <person name="Kivenson V."/>
            <person name="Peng X."/>
            <person name="Cui Z."/>
            <person name="Lankiewicz T.S."/>
            <person name="Gosselin K.M."/>
            <person name="English C.J."/>
            <person name="Blair E.M."/>
            <person name="O'Malley M.A."/>
            <person name="Valentine D.L."/>
        </authorList>
    </citation>
    <scope>NUCLEOTIDE SEQUENCE [LARGE SCALE GENOMIC DNA]</scope>
    <source>
        <strain evidence="13 14">NLcol2</strain>
    </source>
</reference>
<proteinExistence type="inferred from homology"/>
<dbReference type="InterPro" id="IPR018129">
    <property type="entry name" value="PEP_COase_Lys_AS"/>
</dbReference>
<dbReference type="EMBL" id="JARVCO010000002">
    <property type="protein sequence ID" value="MDZ8117180.1"/>
    <property type="molecule type" value="Genomic_DNA"/>
</dbReference>
<dbReference type="NCBIfam" id="NF000584">
    <property type="entry name" value="PRK00009.1"/>
    <property type="match status" value="1"/>
</dbReference>
<dbReference type="PANTHER" id="PTHR30523:SF6">
    <property type="entry name" value="PHOSPHOENOLPYRUVATE CARBOXYLASE"/>
    <property type="match status" value="1"/>
</dbReference>
<evidence type="ECO:0000313" key="13">
    <source>
        <dbReference type="EMBL" id="MDZ8117180.1"/>
    </source>
</evidence>
<keyword evidence="14" id="KW-1185">Reference proteome</keyword>
<comment type="function">
    <text evidence="2 10">Forms oxaloacetate, a four-carbon dicarboxylic acid source for the tricarboxylic acid cycle.</text>
</comment>
<dbReference type="Proteomes" id="UP001290861">
    <property type="component" value="Unassembled WGS sequence"/>
</dbReference>
<evidence type="ECO:0000256" key="3">
    <source>
        <dbReference type="ARBA" id="ARBA00008346"/>
    </source>
</evidence>
<dbReference type="Pfam" id="PF00311">
    <property type="entry name" value="PEPcase"/>
    <property type="match status" value="1"/>
</dbReference>
<organism evidence="13 14">
    <name type="scientific">Pontiella agarivorans</name>
    <dbReference type="NCBI Taxonomy" id="3038953"/>
    <lineage>
        <taxon>Bacteria</taxon>
        <taxon>Pseudomonadati</taxon>
        <taxon>Kiritimatiellota</taxon>
        <taxon>Kiritimatiellia</taxon>
        <taxon>Kiritimatiellales</taxon>
        <taxon>Pontiellaceae</taxon>
        <taxon>Pontiella</taxon>
    </lineage>
</organism>
<evidence type="ECO:0000256" key="10">
    <source>
        <dbReference type="HAMAP-Rule" id="MF_00595"/>
    </source>
</evidence>
<feature type="active site" evidence="10 11">
    <location>
        <position position="146"/>
    </location>
</feature>
<accession>A0ABU5MSP5</accession>
<evidence type="ECO:0000256" key="1">
    <source>
        <dbReference type="ARBA" id="ARBA00001946"/>
    </source>
</evidence>
<name>A0ABU5MSP5_9BACT</name>
<evidence type="ECO:0000256" key="5">
    <source>
        <dbReference type="ARBA" id="ARBA00022419"/>
    </source>
</evidence>
<dbReference type="InterPro" id="IPR033129">
    <property type="entry name" value="PEPCASE_His_AS"/>
</dbReference>
<evidence type="ECO:0000256" key="9">
    <source>
        <dbReference type="ARBA" id="ARBA00048995"/>
    </source>
</evidence>
<comment type="similarity">
    <text evidence="3 10">Belongs to the PEPCase type 1 family.</text>
</comment>
<evidence type="ECO:0000256" key="7">
    <source>
        <dbReference type="ARBA" id="ARBA00023239"/>
    </source>
</evidence>
<sequence>MVKLDETQTPLRKDIRLLGEILGRTLKAQAGERLYERVEEIRALSKASRNDQDEGAAQKLRELIRGLDDEDTLTLARAFGHFLNMANIAENYHSMRCHRNHAEDALSEQYSKLEELLPELVEQGIPKKEILETLSRMEIELVLTAHPTEVKRRTLIQKNSKISSLLAKQDRLNLTPFEQAELRSDLEILITAIWQTDEIRRSRPTPVEEAKWGMAIIEEILWEAVPRYMRSLDRIAEQTLGEKLPIDCCPIRIASWMGGDRDGNPNVTAEVTREVSLRSRWMAADLYHREINKLILRLSMENCSEELRACCVGDAREPYRVFLRGIRTKMSLTKKWCEARLTGKKGIPKTDIYYNTDELLEQLKICYRSLKENNGDLIADRSLLSLIRRVSCFGLSLARLDIRQEAPRHEEAINAITEYLGLGSYKEWDEEKRQTFLIAECQNRRPLIPADMPFTPEQQELMNTLDVVATLPRDGLGAYVISMAGSPSDILAVRLLQKEAGITRPLRVVPLFETLADLENCGKTMERLFSIPWYAQDIQGDQEVMIGYSDSGKDAGKLAASWAQYKAQETLTRVAKEFGIRMNLFHGRGGSVGRGGGPVEHALLAQAPGTVDGRIRVTEQGEVIQQKYSIPDNAVFNLMQYTAAVTEATLAPPPVARPEWRELMDRMSDISCTAYRDIVRDHPDFVKYFRQVTPEQELGRLYIGSRPAKRKTGRGIESLRAIPWVFAWTQIRLMLPAWLGIGEALKAAVDDGKEPVLQEMIEQWPFFYFFMDMLDMVLCKADARVAEYYDDCLASDELKPLGRTLREKLALTKQTAEHIVKNLPVKTERETLRASVLVRNPYADPLNLLQGEVLRRIKKDENHPEVLEDALMVTIAGISAAMKNTG</sequence>
<dbReference type="InterPro" id="IPR021135">
    <property type="entry name" value="PEP_COase"/>
</dbReference>
<comment type="caution">
    <text evidence="13">The sequence shown here is derived from an EMBL/GenBank/DDBJ whole genome shotgun (WGS) entry which is preliminary data.</text>
</comment>
<comment type="catalytic activity">
    <reaction evidence="9 10">
        <text>oxaloacetate + phosphate = phosphoenolpyruvate + hydrogencarbonate</text>
        <dbReference type="Rhea" id="RHEA:28370"/>
        <dbReference type="ChEBI" id="CHEBI:16452"/>
        <dbReference type="ChEBI" id="CHEBI:17544"/>
        <dbReference type="ChEBI" id="CHEBI:43474"/>
        <dbReference type="ChEBI" id="CHEBI:58702"/>
        <dbReference type="EC" id="4.1.1.31"/>
    </reaction>
</comment>
<feature type="active site" evidence="10 12">
    <location>
        <position position="553"/>
    </location>
</feature>
<dbReference type="InterPro" id="IPR022805">
    <property type="entry name" value="PEP_COase_bac/pln-type"/>
</dbReference>
<dbReference type="PANTHER" id="PTHR30523">
    <property type="entry name" value="PHOSPHOENOLPYRUVATE CARBOXYLASE"/>
    <property type="match status" value="1"/>
</dbReference>
<evidence type="ECO:0000256" key="4">
    <source>
        <dbReference type="ARBA" id="ARBA00012305"/>
    </source>
</evidence>
<evidence type="ECO:0000256" key="12">
    <source>
        <dbReference type="PROSITE-ProRule" id="PRU10112"/>
    </source>
</evidence>
<dbReference type="PROSITE" id="PS00781">
    <property type="entry name" value="PEPCASE_1"/>
    <property type="match status" value="1"/>
</dbReference>
<keyword evidence="6 10" id="KW-0460">Magnesium</keyword>
<dbReference type="EC" id="4.1.1.31" evidence="4 10"/>
<dbReference type="InterPro" id="IPR015813">
    <property type="entry name" value="Pyrv/PenolPyrv_kinase-like_dom"/>
</dbReference>
<dbReference type="RefSeq" id="WP_322606985.1">
    <property type="nucleotide sequence ID" value="NZ_JARVCO010000002.1"/>
</dbReference>
<dbReference type="SUPFAM" id="SSF51621">
    <property type="entry name" value="Phosphoenolpyruvate/pyruvate domain"/>
    <property type="match status" value="1"/>
</dbReference>
<evidence type="ECO:0000256" key="11">
    <source>
        <dbReference type="PROSITE-ProRule" id="PRU10111"/>
    </source>
</evidence>
<dbReference type="PRINTS" id="PR00150">
    <property type="entry name" value="PEPCARBXLASE"/>
</dbReference>
<evidence type="ECO:0000256" key="8">
    <source>
        <dbReference type="ARBA" id="ARBA00023300"/>
    </source>
</evidence>
<evidence type="ECO:0000313" key="14">
    <source>
        <dbReference type="Proteomes" id="UP001290861"/>
    </source>
</evidence>
<evidence type="ECO:0000256" key="6">
    <source>
        <dbReference type="ARBA" id="ARBA00022842"/>
    </source>
</evidence>
<dbReference type="GO" id="GO:0008964">
    <property type="term" value="F:phosphoenolpyruvate carboxylase activity"/>
    <property type="evidence" value="ECO:0007669"/>
    <property type="project" value="UniProtKB-EC"/>
</dbReference>
<keyword evidence="8 10" id="KW-0120">Carbon dioxide fixation</keyword>
<dbReference type="HAMAP" id="MF_00595">
    <property type="entry name" value="PEPcase_type1"/>
    <property type="match status" value="1"/>
</dbReference>
<comment type="cofactor">
    <cofactor evidence="1 10">
        <name>Mg(2+)</name>
        <dbReference type="ChEBI" id="CHEBI:18420"/>
    </cofactor>
</comment>
<evidence type="ECO:0000256" key="2">
    <source>
        <dbReference type="ARBA" id="ARBA00003670"/>
    </source>
</evidence>
<dbReference type="Gene3D" id="1.20.1440.90">
    <property type="entry name" value="Phosphoenolpyruvate/pyruvate domain"/>
    <property type="match status" value="1"/>
</dbReference>
<protein>
    <recommendedName>
        <fullName evidence="5 10">Phosphoenolpyruvate carboxylase</fullName>
        <shortName evidence="10">PEPC</shortName>
        <shortName evidence="10">PEPCase</shortName>
        <ecNumber evidence="4 10">4.1.1.31</ecNumber>
    </recommendedName>
</protein>
<dbReference type="PROSITE" id="PS00393">
    <property type="entry name" value="PEPCASE_2"/>
    <property type="match status" value="1"/>
</dbReference>
<keyword evidence="7 10" id="KW-0456">Lyase</keyword>
<gene>
    <name evidence="10 13" type="primary">ppc</name>
    <name evidence="13" type="ORF">P9H32_00960</name>
</gene>
<comment type="subunit">
    <text evidence="10">Homotetramer.</text>
</comment>